<sequence length="139" mass="15346">MNRLHEWFTNTFVPNQGEAMKFTLPEETFLPVNLSKEKQAALIEEAETVIRQTIAANEEFIAGGATFQDPKWKLVRAKEGLRVVVKKMTVDVSSTGSVKQCALRFCLGCLLEAKVKSVWELALSGVETSSECSSTSSSE</sequence>
<evidence type="ECO:0000313" key="1">
    <source>
        <dbReference type="EMBL" id="KAE8988791.1"/>
    </source>
</evidence>
<protein>
    <submittedName>
        <fullName evidence="1">Uncharacterized protein</fullName>
    </submittedName>
</protein>
<organism evidence="1 2">
    <name type="scientific">Phytophthora fragariae</name>
    <dbReference type="NCBI Taxonomy" id="53985"/>
    <lineage>
        <taxon>Eukaryota</taxon>
        <taxon>Sar</taxon>
        <taxon>Stramenopiles</taxon>
        <taxon>Oomycota</taxon>
        <taxon>Peronosporomycetes</taxon>
        <taxon>Peronosporales</taxon>
        <taxon>Peronosporaceae</taxon>
        <taxon>Phytophthora</taxon>
    </lineage>
</organism>
<dbReference type="AlphaFoldDB" id="A0A6A3J359"/>
<reference evidence="1 2" key="1">
    <citation type="submission" date="2018-09" db="EMBL/GenBank/DDBJ databases">
        <title>Genomic investigation of the strawberry pathogen Phytophthora fragariae indicates pathogenicity is determined by transcriptional variation in three key races.</title>
        <authorList>
            <person name="Adams T.M."/>
            <person name="Armitage A.D."/>
            <person name="Sobczyk M.K."/>
            <person name="Bates H.J."/>
            <person name="Dunwell J.M."/>
            <person name="Nellist C.F."/>
            <person name="Harrison R.J."/>
        </authorList>
    </citation>
    <scope>NUCLEOTIDE SEQUENCE [LARGE SCALE GENOMIC DNA]</scope>
    <source>
        <strain evidence="1 2">SCRP245</strain>
    </source>
</reference>
<comment type="caution">
    <text evidence="1">The sequence shown here is derived from an EMBL/GenBank/DDBJ whole genome shotgun (WGS) entry which is preliminary data.</text>
</comment>
<dbReference type="EMBL" id="QXFW01001573">
    <property type="protein sequence ID" value="KAE8988791.1"/>
    <property type="molecule type" value="Genomic_DNA"/>
</dbReference>
<proteinExistence type="predicted"/>
<dbReference type="Proteomes" id="UP000460718">
    <property type="component" value="Unassembled WGS sequence"/>
</dbReference>
<name>A0A6A3J359_9STRA</name>
<accession>A0A6A3J359</accession>
<gene>
    <name evidence="1" type="ORF">PF011_g19033</name>
</gene>
<evidence type="ECO:0000313" key="2">
    <source>
        <dbReference type="Proteomes" id="UP000460718"/>
    </source>
</evidence>